<feature type="non-terminal residue" evidence="3">
    <location>
        <position position="1"/>
    </location>
</feature>
<dbReference type="Pfam" id="PF13333">
    <property type="entry name" value="rve_2"/>
    <property type="match status" value="1"/>
</dbReference>
<evidence type="ECO:0000313" key="3">
    <source>
        <dbReference type="EMBL" id="RDB54242.1"/>
    </source>
</evidence>
<dbReference type="NCBIfam" id="NF033516">
    <property type="entry name" value="transpos_IS3"/>
    <property type="match status" value="1"/>
</dbReference>
<dbReference type="GO" id="GO:0015074">
    <property type="term" value="P:DNA integration"/>
    <property type="evidence" value="ECO:0007669"/>
    <property type="project" value="InterPro"/>
</dbReference>
<sequence length="227" mass="26384">AREALVPFIEDAFYASNRRYGARRVAIELQKMGIMANRKTVQRIMSSRGLIALQASRKYRRGAKASDAGTNVLNRDFTIKRRNVAWCGDITYLPTREGWLYLATYLDLFSRKIVGWQVSSRIDENLVISALDSAVKRENPPEGLLVHTDRGSQYTSRRYSGELEERGFVQSFSKKGCPYDNAVMESFYRTLKRELPLDRKFETRLEARQEIFEFIELYYNTKRPHSS</sequence>
<evidence type="ECO:0000259" key="2">
    <source>
        <dbReference type="PROSITE" id="PS50994"/>
    </source>
</evidence>
<dbReference type="GO" id="GO:0003676">
    <property type="term" value="F:nucleic acid binding"/>
    <property type="evidence" value="ECO:0007669"/>
    <property type="project" value="InterPro"/>
</dbReference>
<gene>
    <name evidence="3" type="ORF">C1881_10595</name>
</gene>
<dbReference type="InterPro" id="IPR001584">
    <property type="entry name" value="Integrase_cat-core"/>
</dbReference>
<reference evidence="3 4" key="1">
    <citation type="journal article" date="2018" name="Elife">
        <title>Discovery and characterization of a prevalent human gut bacterial enzyme sufficient for the inactivation of a family of plant toxins.</title>
        <authorList>
            <person name="Koppel N."/>
            <person name="Bisanz J.E."/>
            <person name="Pandelia M.E."/>
            <person name="Turnbaugh P.J."/>
            <person name="Balskus E.P."/>
        </authorList>
    </citation>
    <scope>NUCLEOTIDE SEQUENCE [LARGE SCALE GENOMIC DNA]</scope>
    <source>
        <strain evidence="3 4">OB21 GAM31</strain>
    </source>
</reference>
<proteinExistence type="predicted"/>
<dbReference type="Proteomes" id="UP000253975">
    <property type="component" value="Unassembled WGS sequence"/>
</dbReference>
<comment type="caution">
    <text evidence="3">The sequence shown here is derived from an EMBL/GenBank/DDBJ whole genome shotgun (WGS) entry which is preliminary data.</text>
</comment>
<dbReference type="InterPro" id="IPR036397">
    <property type="entry name" value="RNaseH_sf"/>
</dbReference>
<evidence type="ECO:0000256" key="1">
    <source>
        <dbReference type="ARBA" id="ARBA00002286"/>
    </source>
</evidence>
<dbReference type="Pfam" id="PF00665">
    <property type="entry name" value="rve"/>
    <property type="match status" value="1"/>
</dbReference>
<dbReference type="PANTHER" id="PTHR46889">
    <property type="entry name" value="TRANSPOSASE INSF FOR INSERTION SEQUENCE IS3B-RELATED"/>
    <property type="match status" value="1"/>
</dbReference>
<dbReference type="InterPro" id="IPR012337">
    <property type="entry name" value="RNaseH-like_sf"/>
</dbReference>
<dbReference type="Pfam" id="PF13276">
    <property type="entry name" value="HTH_21"/>
    <property type="match status" value="1"/>
</dbReference>
<dbReference type="PROSITE" id="PS50994">
    <property type="entry name" value="INTEGRASE"/>
    <property type="match status" value="1"/>
</dbReference>
<accession>A0A369L4G5</accession>
<feature type="domain" description="Integrase catalytic" evidence="2">
    <location>
        <begin position="78"/>
        <end position="227"/>
    </location>
</feature>
<feature type="non-terminal residue" evidence="3">
    <location>
        <position position="227"/>
    </location>
</feature>
<dbReference type="SUPFAM" id="SSF53098">
    <property type="entry name" value="Ribonuclease H-like"/>
    <property type="match status" value="1"/>
</dbReference>
<organism evidence="3 4">
    <name type="scientific">Slackia isoflavoniconvertens</name>
    <dbReference type="NCBI Taxonomy" id="572010"/>
    <lineage>
        <taxon>Bacteria</taxon>
        <taxon>Bacillati</taxon>
        <taxon>Actinomycetota</taxon>
        <taxon>Coriobacteriia</taxon>
        <taxon>Eggerthellales</taxon>
        <taxon>Eggerthellaceae</taxon>
        <taxon>Slackia</taxon>
    </lineage>
</organism>
<comment type="function">
    <text evidence="1">Involved in the transposition of the insertion sequence.</text>
</comment>
<dbReference type="Gene3D" id="3.30.420.10">
    <property type="entry name" value="Ribonuclease H-like superfamily/Ribonuclease H"/>
    <property type="match status" value="1"/>
</dbReference>
<name>A0A369L4G5_9ACTN</name>
<dbReference type="InterPro" id="IPR025948">
    <property type="entry name" value="HTH-like_dom"/>
</dbReference>
<dbReference type="AlphaFoldDB" id="A0A369L4G5"/>
<dbReference type="InterPro" id="IPR048020">
    <property type="entry name" value="Transpos_IS3"/>
</dbReference>
<dbReference type="InterPro" id="IPR050900">
    <property type="entry name" value="Transposase_IS3/IS150/IS904"/>
</dbReference>
<protein>
    <submittedName>
        <fullName evidence="3">IS3 family transposase</fullName>
    </submittedName>
</protein>
<evidence type="ECO:0000313" key="4">
    <source>
        <dbReference type="Proteomes" id="UP000253975"/>
    </source>
</evidence>
<dbReference type="EMBL" id="PPTO01000049">
    <property type="protein sequence ID" value="RDB54242.1"/>
    <property type="molecule type" value="Genomic_DNA"/>
</dbReference>